<comment type="caution">
    <text evidence="1">The sequence shown here is derived from an EMBL/GenBank/DDBJ whole genome shotgun (WGS) entry which is preliminary data.</text>
</comment>
<gene>
    <name evidence="1" type="ORF">Vadar_005533</name>
</gene>
<name>A0ACB7X878_9ERIC</name>
<evidence type="ECO:0000313" key="1">
    <source>
        <dbReference type="EMBL" id="KAH7836780.1"/>
    </source>
</evidence>
<organism evidence="1 2">
    <name type="scientific">Vaccinium darrowii</name>
    <dbReference type="NCBI Taxonomy" id="229202"/>
    <lineage>
        <taxon>Eukaryota</taxon>
        <taxon>Viridiplantae</taxon>
        <taxon>Streptophyta</taxon>
        <taxon>Embryophyta</taxon>
        <taxon>Tracheophyta</taxon>
        <taxon>Spermatophyta</taxon>
        <taxon>Magnoliopsida</taxon>
        <taxon>eudicotyledons</taxon>
        <taxon>Gunneridae</taxon>
        <taxon>Pentapetalae</taxon>
        <taxon>asterids</taxon>
        <taxon>Ericales</taxon>
        <taxon>Ericaceae</taxon>
        <taxon>Vaccinioideae</taxon>
        <taxon>Vaccinieae</taxon>
        <taxon>Vaccinium</taxon>
    </lineage>
</organism>
<dbReference type="Proteomes" id="UP000828048">
    <property type="component" value="Chromosome 6"/>
</dbReference>
<reference evidence="1 2" key="1">
    <citation type="journal article" date="2021" name="Hortic Res">
        <title>High-quality reference genome and annotation aids understanding of berry development for evergreen blueberry (Vaccinium darrowii).</title>
        <authorList>
            <person name="Yu J."/>
            <person name="Hulse-Kemp A.M."/>
            <person name="Babiker E."/>
            <person name="Staton M."/>
        </authorList>
    </citation>
    <scope>NUCLEOTIDE SEQUENCE [LARGE SCALE GENOMIC DNA]</scope>
    <source>
        <strain evidence="2">cv. NJ 8807/NJ 8810</strain>
        <tissue evidence="1">Young leaf</tissue>
    </source>
</reference>
<accession>A0ACB7X878</accession>
<dbReference type="EMBL" id="CM037156">
    <property type="protein sequence ID" value="KAH7836780.1"/>
    <property type="molecule type" value="Genomic_DNA"/>
</dbReference>
<sequence>MVHFRVRKLKGLRSISLLCSIAAAVGGLWRERNHLIIKVEPWKCSIYKAEAVDAITVALDGSLSNKKIQAKCCRALLILGGRFSSSGKIMTEDWILEQTGFLDGPDPISLEYEEDDIEVVDANIGLDDEDEREEWLRRLSASLISDGKKSFLGSISKCLGSGNSNLVRVCLTTVSWLSSALASLPDTELQLSAFLALISRLKEILENDELVEHRILANLSLLNFSNIPECRVLLVPIAEELMVPLRSLAGVTWTAGELFALISREYS</sequence>
<proteinExistence type="predicted"/>
<evidence type="ECO:0000313" key="2">
    <source>
        <dbReference type="Proteomes" id="UP000828048"/>
    </source>
</evidence>
<protein>
    <submittedName>
        <fullName evidence="1">Uncharacterized protein</fullName>
    </submittedName>
</protein>
<keyword evidence="2" id="KW-1185">Reference proteome</keyword>